<sequence>MEHAVIDLGGQNHHPAESGTGTSDRPMAGWKMTLHLVAALAVGVVLGGFGVSELRDSRDLRERNAVVALVALPQSANFGGSAAQGSVQLSGQLLLINAGPAPITVREVQAERPGFTVRSTGQPRLLPPGGTGQLLVELRFECSVAIQPEPLSLRLSVETDDRQVREVTHPVALVGSAWERDAQSMCERHAAGTGLVS</sequence>
<comment type="caution">
    <text evidence="3">The sequence shown here is derived from an EMBL/GenBank/DDBJ whole genome shotgun (WGS) entry which is preliminary data.</text>
</comment>
<dbReference type="Gene3D" id="2.60.40.10">
    <property type="entry name" value="Immunoglobulins"/>
    <property type="match status" value="1"/>
</dbReference>
<dbReference type="EMBL" id="BOPA01000029">
    <property type="protein sequence ID" value="GIJ17611.1"/>
    <property type="molecule type" value="Genomic_DNA"/>
</dbReference>
<gene>
    <name evidence="3" type="ORF">Vgi01_42950</name>
</gene>
<proteinExistence type="predicted"/>
<protein>
    <submittedName>
        <fullName evidence="3">Uncharacterized protein</fullName>
    </submittedName>
</protein>
<keyword evidence="2" id="KW-0472">Membrane</keyword>
<dbReference type="InterPro" id="IPR013783">
    <property type="entry name" value="Ig-like_fold"/>
</dbReference>
<keyword evidence="2" id="KW-1133">Transmembrane helix</keyword>
<evidence type="ECO:0000313" key="3">
    <source>
        <dbReference type="EMBL" id="GIJ17611.1"/>
    </source>
</evidence>
<dbReference type="Proteomes" id="UP000647860">
    <property type="component" value="Unassembled WGS sequence"/>
</dbReference>
<reference evidence="3 4" key="1">
    <citation type="submission" date="2021-01" db="EMBL/GenBank/DDBJ databases">
        <title>Whole genome shotgun sequence of Verrucosispora gifhornensis NBRC 16317.</title>
        <authorList>
            <person name="Komaki H."/>
            <person name="Tamura T."/>
        </authorList>
    </citation>
    <scope>NUCLEOTIDE SEQUENCE [LARGE SCALE GENOMIC DNA]</scope>
    <source>
        <strain evidence="3 4">NBRC 16317</strain>
    </source>
</reference>
<keyword evidence="2" id="KW-0812">Transmembrane</keyword>
<name>A0ABQ4II65_9ACTN</name>
<feature type="transmembrane region" description="Helical" evidence="2">
    <location>
        <begin position="32"/>
        <end position="51"/>
    </location>
</feature>
<evidence type="ECO:0000313" key="4">
    <source>
        <dbReference type="Proteomes" id="UP000647860"/>
    </source>
</evidence>
<evidence type="ECO:0000256" key="2">
    <source>
        <dbReference type="SAM" id="Phobius"/>
    </source>
</evidence>
<evidence type="ECO:0000256" key="1">
    <source>
        <dbReference type="SAM" id="MobiDB-lite"/>
    </source>
</evidence>
<keyword evidence="4" id="KW-1185">Reference proteome</keyword>
<feature type="region of interest" description="Disordered" evidence="1">
    <location>
        <begin position="1"/>
        <end position="25"/>
    </location>
</feature>
<organism evidence="3 4">
    <name type="scientific">Micromonospora gifhornensis</name>
    <dbReference type="NCBI Taxonomy" id="84594"/>
    <lineage>
        <taxon>Bacteria</taxon>
        <taxon>Bacillati</taxon>
        <taxon>Actinomycetota</taxon>
        <taxon>Actinomycetes</taxon>
        <taxon>Micromonosporales</taxon>
        <taxon>Micromonosporaceae</taxon>
        <taxon>Micromonospora</taxon>
    </lineage>
</organism>
<accession>A0ABQ4II65</accession>